<dbReference type="EMBL" id="BMTU01000014">
    <property type="protein sequence ID" value="GGR00446.1"/>
    <property type="molecule type" value="Genomic_DNA"/>
</dbReference>
<name>A0A918C017_9ACTN</name>
<accession>A0A918C017</accession>
<keyword evidence="2" id="KW-1185">Reference proteome</keyword>
<dbReference type="InterPro" id="IPR010581">
    <property type="entry name" value="DUF1152"/>
</dbReference>
<dbReference type="AlphaFoldDB" id="A0A918C017"/>
<protein>
    <recommendedName>
        <fullName evidence="3">DUF1152 domain-containing protein</fullName>
    </recommendedName>
</protein>
<evidence type="ECO:0000313" key="2">
    <source>
        <dbReference type="Proteomes" id="UP000656732"/>
    </source>
</evidence>
<dbReference type="Pfam" id="PF06626">
    <property type="entry name" value="DUF1152"/>
    <property type="match status" value="1"/>
</dbReference>
<proteinExistence type="predicted"/>
<comment type="caution">
    <text evidence="1">The sequence shown here is derived from an EMBL/GenBank/DDBJ whole genome shotgun (WGS) entry which is preliminary data.</text>
</comment>
<sequence>MAPLPRARADTAVRPRIVQDNDAVTSLHTNPLFDRLAGSGRILVAGAGGGFDIYSGLPLALSLLHQGKEVHLANLSFSALAGLPAEDWAADDLAVVTPRSAPHQSYFPERTLAQWLRRLGYPSTVYAFPQTGVRPLRAAYRALTDLHGIDAVVLVDGGTDILLRGDEAGLGTPEEDLVSVAALAGLDDIPHRLVVSVGFGVDAHHGVNHVQVLENIAALERDGAYLGAFSLSRATREGALYLDAVAHAQQHTPDRPSIVNGSVAAAVRGSFGDVRFTDRTRGSELFVNPLMSLYFAFDLPGLAARCLYLDRIEDTHLMRQVHSRIAEFREDTVTRPPRTFPH</sequence>
<gene>
    <name evidence="1" type="ORF">GCM10010280_55420</name>
</gene>
<organism evidence="1 2">
    <name type="scientific">Streptomyces pilosus</name>
    <dbReference type="NCBI Taxonomy" id="28893"/>
    <lineage>
        <taxon>Bacteria</taxon>
        <taxon>Bacillati</taxon>
        <taxon>Actinomycetota</taxon>
        <taxon>Actinomycetes</taxon>
        <taxon>Kitasatosporales</taxon>
        <taxon>Streptomycetaceae</taxon>
        <taxon>Streptomyces</taxon>
    </lineage>
</organism>
<dbReference type="Proteomes" id="UP000656732">
    <property type="component" value="Unassembled WGS sequence"/>
</dbReference>
<evidence type="ECO:0000313" key="1">
    <source>
        <dbReference type="EMBL" id="GGR00446.1"/>
    </source>
</evidence>
<evidence type="ECO:0008006" key="3">
    <source>
        <dbReference type="Google" id="ProtNLM"/>
    </source>
</evidence>
<reference evidence="1" key="2">
    <citation type="submission" date="2020-09" db="EMBL/GenBank/DDBJ databases">
        <authorList>
            <person name="Sun Q."/>
            <person name="Ohkuma M."/>
        </authorList>
    </citation>
    <scope>NUCLEOTIDE SEQUENCE</scope>
    <source>
        <strain evidence="1">JCM 4403</strain>
    </source>
</reference>
<reference evidence="1" key="1">
    <citation type="journal article" date="2014" name="Int. J. Syst. Evol. Microbiol.">
        <title>Complete genome sequence of Corynebacterium casei LMG S-19264T (=DSM 44701T), isolated from a smear-ripened cheese.</title>
        <authorList>
            <consortium name="US DOE Joint Genome Institute (JGI-PGF)"/>
            <person name="Walter F."/>
            <person name="Albersmeier A."/>
            <person name="Kalinowski J."/>
            <person name="Ruckert C."/>
        </authorList>
    </citation>
    <scope>NUCLEOTIDE SEQUENCE</scope>
    <source>
        <strain evidence="1">JCM 4403</strain>
    </source>
</reference>